<dbReference type="AlphaFoldDB" id="A0A816UBZ3"/>
<dbReference type="Proteomes" id="UP001295469">
    <property type="component" value="Chromosome C08"/>
</dbReference>
<gene>
    <name evidence="2" type="ORF">DARMORV10_C08P09460.1</name>
</gene>
<feature type="compositionally biased region" description="Low complexity" evidence="1">
    <location>
        <begin position="112"/>
        <end position="127"/>
    </location>
</feature>
<evidence type="ECO:0000256" key="1">
    <source>
        <dbReference type="SAM" id="MobiDB-lite"/>
    </source>
</evidence>
<dbReference type="Gramene" id="CDX80744">
    <property type="protein sequence ID" value="CDX80744"/>
    <property type="gene ID" value="GSBRNA2T00134105001"/>
</dbReference>
<evidence type="ECO:0000313" key="2">
    <source>
        <dbReference type="EMBL" id="CAF2107129.1"/>
    </source>
</evidence>
<dbReference type="EMBL" id="HG994372">
    <property type="protein sequence ID" value="CAF2107129.1"/>
    <property type="molecule type" value="Genomic_DNA"/>
</dbReference>
<reference evidence="2" key="1">
    <citation type="submission" date="2021-01" db="EMBL/GenBank/DDBJ databases">
        <authorList>
            <consortium name="Genoscope - CEA"/>
            <person name="William W."/>
        </authorList>
    </citation>
    <scope>NUCLEOTIDE SEQUENCE</scope>
</reference>
<protein>
    <submittedName>
        <fullName evidence="2">(rape) hypothetical protein</fullName>
    </submittedName>
</protein>
<accession>A0A816UBZ3</accession>
<sequence>MCLFSKEIRSPCSSFTSSRLHRNLDDSVTSRSRVVCQEALKMIFISSNIELQIYGLKRVSLRTYECTGSTQSVGELTGSVQLSPVATFPRLTVATAPPLTVDAELTRSGRLSSTASPSPPTETTSPPWVYRLPHLERVTVSRVLVPPPHCVFASPNRKEAPRIHLARELDCLNLHHLMLSAHHPMLTHALSCSLSLLTCPLCHQASLFSESPLR</sequence>
<proteinExistence type="predicted"/>
<dbReference type="OMA" id="LVPPPHC"/>
<organism evidence="2">
    <name type="scientific">Brassica napus</name>
    <name type="common">Rape</name>
    <dbReference type="NCBI Taxonomy" id="3708"/>
    <lineage>
        <taxon>Eukaryota</taxon>
        <taxon>Viridiplantae</taxon>
        <taxon>Streptophyta</taxon>
        <taxon>Embryophyta</taxon>
        <taxon>Tracheophyta</taxon>
        <taxon>Spermatophyta</taxon>
        <taxon>Magnoliopsida</taxon>
        <taxon>eudicotyledons</taxon>
        <taxon>Gunneridae</taxon>
        <taxon>Pentapetalae</taxon>
        <taxon>rosids</taxon>
        <taxon>malvids</taxon>
        <taxon>Brassicales</taxon>
        <taxon>Brassicaceae</taxon>
        <taxon>Brassiceae</taxon>
        <taxon>Brassica</taxon>
    </lineage>
</organism>
<name>A0A816UBZ3_BRANA</name>
<feature type="region of interest" description="Disordered" evidence="1">
    <location>
        <begin position="105"/>
        <end position="127"/>
    </location>
</feature>